<evidence type="ECO:0000259" key="2">
    <source>
        <dbReference type="SMART" id="SM00867"/>
    </source>
</evidence>
<dbReference type="PANTHER" id="PTHR34406">
    <property type="entry name" value="PROTEIN YCEI"/>
    <property type="match status" value="1"/>
</dbReference>
<proteinExistence type="predicted"/>
<dbReference type="Proteomes" id="UP001325680">
    <property type="component" value="Chromosome"/>
</dbReference>
<dbReference type="InterPro" id="IPR007372">
    <property type="entry name" value="Lipid/polyisoprenoid-bd_YceI"/>
</dbReference>
<feature type="chain" id="PRO_5045663203" evidence="1">
    <location>
        <begin position="21"/>
        <end position="195"/>
    </location>
</feature>
<evidence type="ECO:0000256" key="1">
    <source>
        <dbReference type="SAM" id="SignalP"/>
    </source>
</evidence>
<dbReference type="InterPro" id="IPR036761">
    <property type="entry name" value="TTHA0802/YceI-like_sf"/>
</dbReference>
<keyword evidence="1" id="KW-0732">Signal</keyword>
<dbReference type="PANTHER" id="PTHR34406:SF1">
    <property type="entry name" value="PROTEIN YCEI"/>
    <property type="match status" value="1"/>
</dbReference>
<evidence type="ECO:0000313" key="3">
    <source>
        <dbReference type="EMBL" id="WQD36408.1"/>
    </source>
</evidence>
<feature type="domain" description="Lipid/polyisoprenoid-binding YceI-like" evidence="2">
    <location>
        <begin position="23"/>
        <end position="194"/>
    </location>
</feature>
<gene>
    <name evidence="3" type="ORF">U0035_12105</name>
</gene>
<evidence type="ECO:0000313" key="4">
    <source>
        <dbReference type="Proteomes" id="UP001325680"/>
    </source>
</evidence>
<accession>A0ABZ0VZF7</accession>
<dbReference type="Pfam" id="PF04264">
    <property type="entry name" value="YceI"/>
    <property type="match status" value="1"/>
</dbReference>
<sequence length="195" mass="20899">MKKIKLAALFLLGLGINVFAQDSYKLVESKTKNMVTGTSTLHDWRCIAEKQSGTAVIKTGDVLEIKSLTARIAARSLKSIKENGKYYDDAMDKNAYKALEADKHPEIVYILTGVSNIKTTGATSTFSATGTLTIAGKTNKVTFPVKAVVNGNNITFTATVKFKLTAFGITPPKALMGTIKTGDDVAVVLNSTFAK</sequence>
<feature type="signal peptide" evidence="1">
    <location>
        <begin position="1"/>
        <end position="20"/>
    </location>
</feature>
<keyword evidence="4" id="KW-1185">Reference proteome</keyword>
<protein>
    <submittedName>
        <fullName evidence="3">YceI family protein</fullName>
    </submittedName>
</protein>
<dbReference type="EMBL" id="CP139960">
    <property type="protein sequence ID" value="WQD36408.1"/>
    <property type="molecule type" value="Genomic_DNA"/>
</dbReference>
<dbReference type="SUPFAM" id="SSF101874">
    <property type="entry name" value="YceI-like"/>
    <property type="match status" value="1"/>
</dbReference>
<name>A0ABZ0VZF7_9BACT</name>
<dbReference type="SMART" id="SM00867">
    <property type="entry name" value="YceI"/>
    <property type="match status" value="1"/>
</dbReference>
<dbReference type="Gene3D" id="2.40.128.110">
    <property type="entry name" value="Lipid/polyisoprenoid-binding, YceI-like"/>
    <property type="match status" value="1"/>
</dbReference>
<reference evidence="3 4" key="1">
    <citation type="submission" date="2023-12" db="EMBL/GenBank/DDBJ databases">
        <title>Genome sequencing and assembly of bacterial species from a model synthetic community.</title>
        <authorList>
            <person name="Hogle S.L."/>
        </authorList>
    </citation>
    <scope>NUCLEOTIDE SEQUENCE [LARGE SCALE GENOMIC DNA]</scope>
    <source>
        <strain evidence="3 4">HAMBI_3031</strain>
    </source>
</reference>
<organism evidence="3 4">
    <name type="scientific">Niabella yanshanensis</name>
    <dbReference type="NCBI Taxonomy" id="577386"/>
    <lineage>
        <taxon>Bacteria</taxon>
        <taxon>Pseudomonadati</taxon>
        <taxon>Bacteroidota</taxon>
        <taxon>Chitinophagia</taxon>
        <taxon>Chitinophagales</taxon>
        <taxon>Chitinophagaceae</taxon>
        <taxon>Niabella</taxon>
    </lineage>
</organism>
<dbReference type="RefSeq" id="WP_162817790.1">
    <property type="nucleotide sequence ID" value="NZ_CP139960.1"/>
</dbReference>